<feature type="domain" description="SET" evidence="2">
    <location>
        <begin position="31"/>
        <end position="171"/>
    </location>
</feature>
<dbReference type="EMBL" id="CAUYUJ010012237">
    <property type="protein sequence ID" value="CAK0833604.1"/>
    <property type="molecule type" value="Genomic_DNA"/>
</dbReference>
<dbReference type="SMART" id="SM00317">
    <property type="entry name" value="SET"/>
    <property type="match status" value="1"/>
</dbReference>
<dbReference type="Gene3D" id="2.170.270.10">
    <property type="entry name" value="SET domain"/>
    <property type="match status" value="1"/>
</dbReference>
<protein>
    <recommendedName>
        <fullName evidence="2">SET domain-containing protein</fullName>
    </recommendedName>
</protein>
<dbReference type="InterPro" id="IPR053185">
    <property type="entry name" value="SET_domain_protein"/>
</dbReference>
<evidence type="ECO:0000259" key="2">
    <source>
        <dbReference type="PROSITE" id="PS50280"/>
    </source>
</evidence>
<dbReference type="PANTHER" id="PTHR47332:SF4">
    <property type="entry name" value="SET DOMAIN-CONTAINING PROTEIN 5"/>
    <property type="match status" value="1"/>
</dbReference>
<dbReference type="Pfam" id="PF00856">
    <property type="entry name" value="SET"/>
    <property type="match status" value="1"/>
</dbReference>
<accession>A0ABN9SPE4</accession>
<organism evidence="3 4">
    <name type="scientific">Prorocentrum cordatum</name>
    <dbReference type="NCBI Taxonomy" id="2364126"/>
    <lineage>
        <taxon>Eukaryota</taxon>
        <taxon>Sar</taxon>
        <taxon>Alveolata</taxon>
        <taxon>Dinophyceae</taxon>
        <taxon>Prorocentrales</taxon>
        <taxon>Prorocentraceae</taxon>
        <taxon>Prorocentrum</taxon>
    </lineage>
</organism>
<name>A0ABN9SPE4_9DINO</name>
<evidence type="ECO:0000313" key="3">
    <source>
        <dbReference type="EMBL" id="CAK0833604.1"/>
    </source>
</evidence>
<dbReference type="PANTHER" id="PTHR47332">
    <property type="entry name" value="SET DOMAIN-CONTAINING PROTEIN 5"/>
    <property type="match status" value="1"/>
</dbReference>
<dbReference type="InterPro" id="IPR001214">
    <property type="entry name" value="SET_dom"/>
</dbReference>
<reference evidence="3" key="1">
    <citation type="submission" date="2023-10" db="EMBL/GenBank/DDBJ databases">
        <authorList>
            <person name="Chen Y."/>
            <person name="Shah S."/>
            <person name="Dougan E. K."/>
            <person name="Thang M."/>
            <person name="Chan C."/>
        </authorList>
    </citation>
    <scope>NUCLEOTIDE SEQUENCE [LARGE SCALE GENOMIC DNA]</scope>
</reference>
<dbReference type="SUPFAM" id="SSF82199">
    <property type="entry name" value="SET domain"/>
    <property type="match status" value="1"/>
</dbReference>
<feature type="compositionally biased region" description="Low complexity" evidence="1">
    <location>
        <begin position="1"/>
        <end position="14"/>
    </location>
</feature>
<keyword evidence="4" id="KW-1185">Reference proteome</keyword>
<proteinExistence type="predicted"/>
<gene>
    <name evidence="3" type="ORF">PCOR1329_LOCUS31246</name>
</gene>
<evidence type="ECO:0000256" key="1">
    <source>
        <dbReference type="SAM" id="MobiDB-lite"/>
    </source>
</evidence>
<sequence>MEGPGRAQRAAGAPGPAPRAEARCRYGGGRRSFEVVPVAGLGLGVVATSDFACGDLVVAERPVMAFSWGEEDRVEEMFDGLPEEDKEVVMSLHDQFVDGSGQADGQRSLDGVMRTNGYRTGDGFVLLTLLSRFNHSCSPNCEHSFDGDLSEMHVYASTDIAAGEELRTYWMELAAPTDERLALLREELGFTCRCPACVRSGAAAAASDGRRRRLRYLQECLEDLRVEGADADVERGLTLSERCSTCATRRASTRRHFGCRRTSTRTTCTPCWATASTPRRPVERRAASARCAGGPSTRTRGCFGPCAPTELLGHEREAVNRASLASAEKKEGAVCGSTVIR</sequence>
<dbReference type="Proteomes" id="UP001189429">
    <property type="component" value="Unassembled WGS sequence"/>
</dbReference>
<dbReference type="CDD" id="cd20071">
    <property type="entry name" value="SET_SMYD"/>
    <property type="match status" value="1"/>
</dbReference>
<evidence type="ECO:0000313" key="4">
    <source>
        <dbReference type="Proteomes" id="UP001189429"/>
    </source>
</evidence>
<dbReference type="PROSITE" id="PS50280">
    <property type="entry name" value="SET"/>
    <property type="match status" value="1"/>
</dbReference>
<comment type="caution">
    <text evidence="3">The sequence shown here is derived from an EMBL/GenBank/DDBJ whole genome shotgun (WGS) entry which is preliminary data.</text>
</comment>
<feature type="region of interest" description="Disordered" evidence="1">
    <location>
        <begin position="1"/>
        <end position="21"/>
    </location>
</feature>
<feature type="non-terminal residue" evidence="3">
    <location>
        <position position="341"/>
    </location>
</feature>
<dbReference type="InterPro" id="IPR046341">
    <property type="entry name" value="SET_dom_sf"/>
</dbReference>